<organism evidence="1">
    <name type="scientific">marine sediment metagenome</name>
    <dbReference type="NCBI Taxonomy" id="412755"/>
    <lineage>
        <taxon>unclassified sequences</taxon>
        <taxon>metagenomes</taxon>
        <taxon>ecological metagenomes</taxon>
    </lineage>
</organism>
<name>X1CMW1_9ZZZZ</name>
<dbReference type="EMBL" id="BART01032328">
    <property type="protein sequence ID" value="GAH09791.1"/>
    <property type="molecule type" value="Genomic_DNA"/>
</dbReference>
<evidence type="ECO:0000313" key="1">
    <source>
        <dbReference type="EMBL" id="GAH09791.1"/>
    </source>
</evidence>
<reference evidence="1" key="1">
    <citation type="journal article" date="2014" name="Front. Microbiol.">
        <title>High frequency of phylogenetically diverse reductive dehalogenase-homologous genes in deep subseafloor sedimentary metagenomes.</title>
        <authorList>
            <person name="Kawai M."/>
            <person name="Futagami T."/>
            <person name="Toyoda A."/>
            <person name="Takaki Y."/>
            <person name="Nishi S."/>
            <person name="Hori S."/>
            <person name="Arai W."/>
            <person name="Tsubouchi T."/>
            <person name="Morono Y."/>
            <person name="Uchiyama I."/>
            <person name="Ito T."/>
            <person name="Fujiyama A."/>
            <person name="Inagaki F."/>
            <person name="Takami H."/>
        </authorList>
    </citation>
    <scope>NUCLEOTIDE SEQUENCE</scope>
    <source>
        <strain evidence="1">Expedition CK06-06</strain>
    </source>
</reference>
<comment type="caution">
    <text evidence="1">The sequence shown here is derived from an EMBL/GenBank/DDBJ whole genome shotgun (WGS) entry which is preliminary data.</text>
</comment>
<proteinExistence type="predicted"/>
<protein>
    <submittedName>
        <fullName evidence="1">Uncharacterized protein</fullName>
    </submittedName>
</protein>
<dbReference type="AlphaFoldDB" id="X1CMW1"/>
<accession>X1CMW1</accession>
<sequence length="61" mass="6076">MDTISVAGEGVVGHCVGIRVEEVDAIVVVGTGVIGQSIEIRVSEVDVIVGVAGADVIGQCV</sequence>
<gene>
    <name evidence="1" type="ORF">S01H4_55906</name>
</gene>